<evidence type="ECO:0000256" key="7">
    <source>
        <dbReference type="ARBA" id="ARBA00023157"/>
    </source>
</evidence>
<organism evidence="10 11">
    <name type="scientific">Tribolium castaneum</name>
    <name type="common">Red flour beetle</name>
    <dbReference type="NCBI Taxonomy" id="7070"/>
    <lineage>
        <taxon>Eukaryota</taxon>
        <taxon>Metazoa</taxon>
        <taxon>Ecdysozoa</taxon>
        <taxon>Arthropoda</taxon>
        <taxon>Hexapoda</taxon>
        <taxon>Insecta</taxon>
        <taxon>Pterygota</taxon>
        <taxon>Neoptera</taxon>
        <taxon>Endopterygota</taxon>
        <taxon>Coleoptera</taxon>
        <taxon>Polyphaga</taxon>
        <taxon>Cucujiformia</taxon>
        <taxon>Tenebrionidae</taxon>
        <taxon>Tenebrionidae incertae sedis</taxon>
        <taxon>Tribolium</taxon>
    </lineage>
</organism>
<reference evidence="10 11" key="2">
    <citation type="journal article" date="2010" name="Nucleic Acids Res.">
        <title>BeetleBase in 2010: revisions to provide comprehensive genomic information for Tribolium castaneum.</title>
        <authorList>
            <person name="Kim H.S."/>
            <person name="Murphy T."/>
            <person name="Xia J."/>
            <person name="Caragea D."/>
            <person name="Park Y."/>
            <person name="Beeman R.W."/>
            <person name="Lorenzen M.D."/>
            <person name="Butcher S."/>
            <person name="Manak J.R."/>
            <person name="Brown S.J."/>
        </authorList>
    </citation>
    <scope>GENOME REANNOTATION</scope>
    <source>
        <strain evidence="10 11">Georgia GA2</strain>
    </source>
</reference>
<dbReference type="Gene3D" id="2.40.10.10">
    <property type="entry name" value="Trypsin-like serine proteases"/>
    <property type="match status" value="1"/>
</dbReference>
<reference evidence="10 11" key="1">
    <citation type="journal article" date="2008" name="Nature">
        <title>The genome of the model beetle and pest Tribolium castaneum.</title>
        <authorList>
            <consortium name="Tribolium Genome Sequencing Consortium"/>
            <person name="Richards S."/>
            <person name="Gibbs R.A."/>
            <person name="Weinstock G.M."/>
            <person name="Brown S.J."/>
            <person name="Denell R."/>
            <person name="Beeman R.W."/>
            <person name="Gibbs R."/>
            <person name="Beeman R.W."/>
            <person name="Brown S.J."/>
            <person name="Bucher G."/>
            <person name="Friedrich M."/>
            <person name="Grimmelikhuijzen C.J."/>
            <person name="Klingler M."/>
            <person name="Lorenzen M."/>
            <person name="Richards S."/>
            <person name="Roth S."/>
            <person name="Schroder R."/>
            <person name="Tautz D."/>
            <person name="Zdobnov E.M."/>
            <person name="Muzny D."/>
            <person name="Gibbs R.A."/>
            <person name="Weinstock G.M."/>
            <person name="Attaway T."/>
            <person name="Bell S."/>
            <person name="Buhay C.J."/>
            <person name="Chandrabose M.N."/>
            <person name="Chavez D."/>
            <person name="Clerk-Blankenburg K.P."/>
            <person name="Cree A."/>
            <person name="Dao M."/>
            <person name="Davis C."/>
            <person name="Chacko J."/>
            <person name="Dinh H."/>
            <person name="Dugan-Rocha S."/>
            <person name="Fowler G."/>
            <person name="Garner T.T."/>
            <person name="Garnes J."/>
            <person name="Gnirke A."/>
            <person name="Hawes A."/>
            <person name="Hernandez J."/>
            <person name="Hines S."/>
            <person name="Holder M."/>
            <person name="Hume J."/>
            <person name="Jhangiani S.N."/>
            <person name="Joshi V."/>
            <person name="Khan Z.M."/>
            <person name="Jackson L."/>
            <person name="Kovar C."/>
            <person name="Kowis A."/>
            <person name="Lee S."/>
            <person name="Lewis L.R."/>
            <person name="Margolis J."/>
            <person name="Morgan M."/>
            <person name="Nazareth L.V."/>
            <person name="Nguyen N."/>
            <person name="Okwuonu G."/>
            <person name="Parker D."/>
            <person name="Richards S."/>
            <person name="Ruiz S.J."/>
            <person name="Santibanez J."/>
            <person name="Savard J."/>
            <person name="Scherer S.E."/>
            <person name="Schneider B."/>
            <person name="Sodergren E."/>
            <person name="Tautz D."/>
            <person name="Vattahil S."/>
            <person name="Villasana D."/>
            <person name="White C.S."/>
            <person name="Wright R."/>
            <person name="Park Y."/>
            <person name="Beeman R.W."/>
            <person name="Lord J."/>
            <person name="Oppert B."/>
            <person name="Lorenzen M."/>
            <person name="Brown S."/>
            <person name="Wang L."/>
            <person name="Savard J."/>
            <person name="Tautz D."/>
            <person name="Richards S."/>
            <person name="Weinstock G."/>
            <person name="Gibbs R.A."/>
            <person name="Liu Y."/>
            <person name="Worley K."/>
            <person name="Weinstock G."/>
            <person name="Elsik C.G."/>
            <person name="Reese J.T."/>
            <person name="Elhaik E."/>
            <person name="Landan G."/>
            <person name="Graur D."/>
            <person name="Arensburger P."/>
            <person name="Atkinson P."/>
            <person name="Beeman R.W."/>
            <person name="Beidler J."/>
            <person name="Brown S.J."/>
            <person name="Demuth J.P."/>
            <person name="Drury D.W."/>
            <person name="Du Y.Z."/>
            <person name="Fujiwara H."/>
            <person name="Lorenzen M."/>
            <person name="Maselli V."/>
            <person name="Osanai M."/>
            <person name="Park Y."/>
            <person name="Robertson H.M."/>
            <person name="Tu Z."/>
            <person name="Wang J.J."/>
            <person name="Wang S."/>
            <person name="Richards S."/>
            <person name="Song H."/>
            <person name="Zhang L."/>
            <person name="Sodergren E."/>
            <person name="Werner D."/>
            <person name="Stanke M."/>
            <person name="Morgenstern B."/>
            <person name="Solovyev V."/>
            <person name="Kosarev P."/>
            <person name="Brown G."/>
            <person name="Chen H.C."/>
            <person name="Ermolaeva O."/>
            <person name="Hlavina W."/>
            <person name="Kapustin Y."/>
            <person name="Kiryutin B."/>
            <person name="Kitts P."/>
            <person name="Maglott D."/>
            <person name="Pruitt K."/>
            <person name="Sapojnikov V."/>
            <person name="Souvorov A."/>
            <person name="Mackey A.J."/>
            <person name="Waterhouse R.M."/>
            <person name="Wyder S."/>
            <person name="Zdobnov E.M."/>
            <person name="Zdobnov E.M."/>
            <person name="Wyder S."/>
            <person name="Kriventseva E.V."/>
            <person name="Kadowaki T."/>
            <person name="Bork P."/>
            <person name="Aranda M."/>
            <person name="Bao R."/>
            <person name="Beermann A."/>
            <person name="Berns N."/>
            <person name="Bolognesi R."/>
            <person name="Bonneton F."/>
            <person name="Bopp D."/>
            <person name="Brown S.J."/>
            <person name="Bucher G."/>
            <person name="Butts T."/>
            <person name="Chaumot A."/>
            <person name="Denell R.E."/>
            <person name="Ferrier D.E."/>
            <person name="Friedrich M."/>
            <person name="Gordon C.M."/>
            <person name="Jindra M."/>
            <person name="Klingler M."/>
            <person name="Lan Q."/>
            <person name="Lattorff H.M."/>
            <person name="Laudet V."/>
            <person name="von Levetsow C."/>
            <person name="Liu Z."/>
            <person name="Lutz R."/>
            <person name="Lynch J.A."/>
            <person name="da Fonseca R.N."/>
            <person name="Posnien N."/>
            <person name="Reuter R."/>
            <person name="Roth S."/>
            <person name="Savard J."/>
            <person name="Schinko J.B."/>
            <person name="Schmitt C."/>
            <person name="Schoppmeier M."/>
            <person name="Schroder R."/>
            <person name="Shippy T.D."/>
            <person name="Simonnet F."/>
            <person name="Marques-Souza H."/>
            <person name="Tautz D."/>
            <person name="Tomoyasu Y."/>
            <person name="Trauner J."/>
            <person name="Van der Zee M."/>
            <person name="Vervoort M."/>
            <person name="Wittkopp N."/>
            <person name="Wimmer E.A."/>
            <person name="Yang X."/>
            <person name="Jones A.K."/>
            <person name="Sattelle D.B."/>
            <person name="Ebert P.R."/>
            <person name="Nelson D."/>
            <person name="Scott J.G."/>
            <person name="Beeman R.W."/>
            <person name="Muthukrishnan S."/>
            <person name="Kramer K.J."/>
            <person name="Arakane Y."/>
            <person name="Beeman R.W."/>
            <person name="Zhu Q."/>
            <person name="Hogenkamp D."/>
            <person name="Dixit R."/>
            <person name="Oppert B."/>
            <person name="Jiang H."/>
            <person name="Zou Z."/>
            <person name="Marshall J."/>
            <person name="Elpidina E."/>
            <person name="Vinokurov K."/>
            <person name="Oppert C."/>
            <person name="Zou Z."/>
            <person name="Evans J."/>
            <person name="Lu Z."/>
            <person name="Zhao P."/>
            <person name="Sumathipala N."/>
            <person name="Altincicek B."/>
            <person name="Vilcinskas A."/>
            <person name="Williams M."/>
            <person name="Hultmark D."/>
            <person name="Hetru C."/>
            <person name="Jiang H."/>
            <person name="Grimmelikhuijzen C.J."/>
            <person name="Hauser F."/>
            <person name="Cazzamali G."/>
            <person name="Williamson M."/>
            <person name="Park Y."/>
            <person name="Li B."/>
            <person name="Tanaka Y."/>
            <person name="Predel R."/>
            <person name="Neupert S."/>
            <person name="Schachtner J."/>
            <person name="Verleyen P."/>
            <person name="Raible F."/>
            <person name="Bork P."/>
            <person name="Friedrich M."/>
            <person name="Walden K.K."/>
            <person name="Robertson H.M."/>
            <person name="Angeli S."/>
            <person name="Foret S."/>
            <person name="Bucher G."/>
            <person name="Schuetz S."/>
            <person name="Maleszka R."/>
            <person name="Wimmer E.A."/>
            <person name="Beeman R.W."/>
            <person name="Lorenzen M."/>
            <person name="Tomoyasu Y."/>
            <person name="Miller S.C."/>
            <person name="Grossmann D."/>
            <person name="Bucher G."/>
        </authorList>
    </citation>
    <scope>NUCLEOTIDE SEQUENCE [LARGE SCALE GENOMIC DNA]</scope>
    <source>
        <strain evidence="10 11">Georgia GA2</strain>
    </source>
</reference>
<dbReference type="PANTHER" id="PTHR24276">
    <property type="entry name" value="POLYSERASE-RELATED"/>
    <property type="match status" value="1"/>
</dbReference>
<proteinExistence type="inferred from homology"/>
<dbReference type="InterPro" id="IPR009003">
    <property type="entry name" value="Peptidase_S1_PA"/>
</dbReference>
<keyword evidence="5" id="KW-0720">Serine protease</keyword>
<evidence type="ECO:0000313" key="11">
    <source>
        <dbReference type="Proteomes" id="UP000007266"/>
    </source>
</evidence>
<keyword evidence="3 8" id="KW-0732">Signal</keyword>
<dbReference type="Pfam" id="PF00089">
    <property type="entry name" value="Trypsin"/>
    <property type="match status" value="1"/>
</dbReference>
<dbReference type="PROSITE" id="PS00134">
    <property type="entry name" value="TRYPSIN_HIS"/>
    <property type="match status" value="1"/>
</dbReference>
<dbReference type="SUPFAM" id="SSF50494">
    <property type="entry name" value="Trypsin-like serine proteases"/>
    <property type="match status" value="1"/>
</dbReference>
<keyword evidence="2 10" id="KW-0645">Protease</keyword>
<dbReference type="InterPro" id="IPR043504">
    <property type="entry name" value="Peptidase_S1_PA_chymotrypsin"/>
</dbReference>
<dbReference type="PROSITE" id="PS50240">
    <property type="entry name" value="TRYPSIN_DOM"/>
    <property type="match status" value="1"/>
</dbReference>
<evidence type="ECO:0000256" key="3">
    <source>
        <dbReference type="ARBA" id="ARBA00022729"/>
    </source>
</evidence>
<dbReference type="Proteomes" id="UP000007266">
    <property type="component" value="Linkage group 10"/>
</dbReference>
<comment type="similarity">
    <text evidence="1">Belongs to the peptidase S1 family.</text>
</comment>
<dbReference type="OrthoDB" id="74360at2759"/>
<evidence type="ECO:0000256" key="6">
    <source>
        <dbReference type="ARBA" id="ARBA00023145"/>
    </source>
</evidence>
<accession>D6X4Y6</accession>
<protein>
    <submittedName>
        <fullName evidence="10">Serine protease P124</fullName>
    </submittedName>
</protein>
<sequence>MNPLWLVVFLTVSVSAEYENSSLPEDRIVGGVPINIEDAPYQVGVYYYNDIIFCGGSIITRYHVLTAAHCTYDQKSVQFKPSSLRIRAGSPYAFGLGEVHKVAKIVPHPYYDSRTMNNDIAIFKFEIGLTFGPNIAAIRLPSLDFVVKTNQDVRVSGWGLLREESIKPTQLQAVTVQVISRTDCEAVYSISSSMFCAGVPKGYKDACHGDSGGPAVINNILAGVVSWGIGCARPSQPGVYTDVVSHLGFIYHGLHS</sequence>
<dbReference type="InterPro" id="IPR018114">
    <property type="entry name" value="TRYPSIN_HIS"/>
</dbReference>
<dbReference type="HOGENOM" id="CLU_006842_7_0_1"/>
<dbReference type="FunFam" id="2.40.10.10:FF:000077">
    <property type="entry name" value="Predicted protein"/>
    <property type="match status" value="1"/>
</dbReference>
<dbReference type="eggNOG" id="KOG3627">
    <property type="taxonomic scope" value="Eukaryota"/>
</dbReference>
<dbReference type="EMBL" id="KQ971381">
    <property type="protein sequence ID" value="EEZ97698.1"/>
    <property type="molecule type" value="Genomic_DNA"/>
</dbReference>
<evidence type="ECO:0000256" key="2">
    <source>
        <dbReference type="ARBA" id="ARBA00022670"/>
    </source>
</evidence>
<dbReference type="PANTHER" id="PTHR24276:SF91">
    <property type="entry name" value="AT26814P-RELATED"/>
    <property type="match status" value="1"/>
</dbReference>
<evidence type="ECO:0000259" key="9">
    <source>
        <dbReference type="PROSITE" id="PS50240"/>
    </source>
</evidence>
<dbReference type="GO" id="GO:0006508">
    <property type="term" value="P:proteolysis"/>
    <property type="evidence" value="ECO:0007669"/>
    <property type="project" value="UniProtKB-KW"/>
</dbReference>
<dbReference type="InterPro" id="IPR050430">
    <property type="entry name" value="Peptidase_S1"/>
</dbReference>
<evidence type="ECO:0000313" key="10">
    <source>
        <dbReference type="EMBL" id="EEZ97698.1"/>
    </source>
</evidence>
<feature type="signal peptide" evidence="8">
    <location>
        <begin position="1"/>
        <end position="16"/>
    </location>
</feature>
<feature type="chain" id="PRO_5003090572" evidence="8">
    <location>
        <begin position="17"/>
        <end position="256"/>
    </location>
</feature>
<dbReference type="MEROPS" id="S01.A55"/>
<gene>
    <name evidence="10" type="primary">AUGUSTUS-3.0.2_11014</name>
    <name evidence="10" type="ORF">TcasGA2_TC011014</name>
</gene>
<dbReference type="KEGG" id="tca:100142283"/>
<evidence type="ECO:0000256" key="4">
    <source>
        <dbReference type="ARBA" id="ARBA00022801"/>
    </source>
</evidence>
<dbReference type="PRINTS" id="PR00722">
    <property type="entry name" value="CHYMOTRYPSIN"/>
</dbReference>
<evidence type="ECO:0000256" key="5">
    <source>
        <dbReference type="ARBA" id="ARBA00022825"/>
    </source>
</evidence>
<dbReference type="PhylomeDB" id="D6X4Y6"/>
<dbReference type="InterPro" id="IPR001254">
    <property type="entry name" value="Trypsin_dom"/>
</dbReference>
<evidence type="ECO:0000256" key="1">
    <source>
        <dbReference type="ARBA" id="ARBA00007664"/>
    </source>
</evidence>
<dbReference type="AlphaFoldDB" id="D6X4Y6"/>
<name>D6X4Y6_TRICA</name>
<dbReference type="InterPro" id="IPR001314">
    <property type="entry name" value="Peptidase_S1A"/>
</dbReference>
<keyword evidence="7" id="KW-1015">Disulfide bond</keyword>
<dbReference type="GO" id="GO:0004252">
    <property type="term" value="F:serine-type endopeptidase activity"/>
    <property type="evidence" value="ECO:0000318"/>
    <property type="project" value="GO_Central"/>
</dbReference>
<evidence type="ECO:0000256" key="8">
    <source>
        <dbReference type="SAM" id="SignalP"/>
    </source>
</evidence>
<keyword evidence="6" id="KW-0865">Zymogen</keyword>
<dbReference type="SMART" id="SM00020">
    <property type="entry name" value="Tryp_SPc"/>
    <property type="match status" value="1"/>
</dbReference>
<dbReference type="CDD" id="cd00190">
    <property type="entry name" value="Tryp_SPc"/>
    <property type="match status" value="1"/>
</dbReference>
<feature type="domain" description="Peptidase S1" evidence="9">
    <location>
        <begin position="28"/>
        <end position="255"/>
    </location>
</feature>
<keyword evidence="11" id="KW-1185">Reference proteome</keyword>
<dbReference type="STRING" id="7070.D6X4Y6"/>
<keyword evidence="4" id="KW-0378">Hydrolase</keyword>